<feature type="transmembrane region" description="Helical" evidence="5">
    <location>
        <begin position="93"/>
        <end position="123"/>
    </location>
</feature>
<feature type="transmembrane region" description="Helical" evidence="5">
    <location>
        <begin position="12"/>
        <end position="33"/>
    </location>
</feature>
<accession>A0ABW3NFC5</accession>
<keyword evidence="2 5" id="KW-0812">Transmembrane</keyword>
<evidence type="ECO:0000313" key="8">
    <source>
        <dbReference type="Proteomes" id="UP001597041"/>
    </source>
</evidence>
<organism evidence="7 8">
    <name type="scientific">Oceanobacillus locisalsi</name>
    <dbReference type="NCBI Taxonomy" id="546107"/>
    <lineage>
        <taxon>Bacteria</taxon>
        <taxon>Bacillati</taxon>
        <taxon>Bacillota</taxon>
        <taxon>Bacilli</taxon>
        <taxon>Bacillales</taxon>
        <taxon>Bacillaceae</taxon>
        <taxon>Oceanobacillus</taxon>
    </lineage>
</organism>
<keyword evidence="8" id="KW-1185">Reference proteome</keyword>
<comment type="caution">
    <text evidence="7">The sequence shown here is derived from an EMBL/GenBank/DDBJ whole genome shotgun (WGS) entry which is preliminary data.</text>
</comment>
<reference evidence="8" key="1">
    <citation type="journal article" date="2019" name="Int. J. Syst. Evol. Microbiol.">
        <title>The Global Catalogue of Microorganisms (GCM) 10K type strain sequencing project: providing services to taxonomists for standard genome sequencing and annotation.</title>
        <authorList>
            <consortium name="The Broad Institute Genomics Platform"/>
            <consortium name="The Broad Institute Genome Sequencing Center for Infectious Disease"/>
            <person name="Wu L."/>
            <person name="Ma J."/>
        </authorList>
    </citation>
    <scope>NUCLEOTIDE SEQUENCE [LARGE SCALE GENOMIC DNA]</scope>
    <source>
        <strain evidence="8">CCUG 56608</strain>
    </source>
</reference>
<keyword evidence="4 5" id="KW-0472">Membrane</keyword>
<dbReference type="Proteomes" id="UP001597041">
    <property type="component" value="Unassembled WGS sequence"/>
</dbReference>
<comment type="subcellular location">
    <subcellularLocation>
        <location evidence="1">Membrane</location>
        <topology evidence="1">Multi-pass membrane protein</topology>
    </subcellularLocation>
</comment>
<proteinExistence type="predicted"/>
<evidence type="ECO:0000313" key="7">
    <source>
        <dbReference type="EMBL" id="MFD1066346.1"/>
    </source>
</evidence>
<gene>
    <name evidence="7" type="ORF">ACFQ19_09955</name>
</gene>
<feature type="transmembrane region" description="Helical" evidence="5">
    <location>
        <begin position="53"/>
        <end position="72"/>
    </location>
</feature>
<dbReference type="RefSeq" id="WP_379591927.1">
    <property type="nucleotide sequence ID" value="NZ_JBHTKK010000010.1"/>
</dbReference>
<dbReference type="InterPro" id="IPR013525">
    <property type="entry name" value="ABC2_TM"/>
</dbReference>
<evidence type="ECO:0000256" key="1">
    <source>
        <dbReference type="ARBA" id="ARBA00004141"/>
    </source>
</evidence>
<evidence type="ECO:0000259" key="6">
    <source>
        <dbReference type="Pfam" id="PF01061"/>
    </source>
</evidence>
<feature type="domain" description="ABC-2 type transporter transmembrane" evidence="6">
    <location>
        <begin position="11"/>
        <end position="207"/>
    </location>
</feature>
<evidence type="ECO:0000256" key="5">
    <source>
        <dbReference type="SAM" id="Phobius"/>
    </source>
</evidence>
<feature type="transmembrane region" description="Helical" evidence="5">
    <location>
        <begin position="218"/>
        <end position="239"/>
    </location>
</feature>
<dbReference type="EMBL" id="JBHTKK010000010">
    <property type="protein sequence ID" value="MFD1066346.1"/>
    <property type="molecule type" value="Genomic_DNA"/>
</dbReference>
<protein>
    <submittedName>
        <fullName evidence="7">ABC transporter permease</fullName>
    </submittedName>
</protein>
<evidence type="ECO:0000256" key="2">
    <source>
        <dbReference type="ARBA" id="ARBA00022692"/>
    </source>
</evidence>
<evidence type="ECO:0000256" key="3">
    <source>
        <dbReference type="ARBA" id="ARBA00022989"/>
    </source>
</evidence>
<dbReference type="Pfam" id="PF01061">
    <property type="entry name" value="ABC2_membrane"/>
    <property type="match status" value="1"/>
</dbReference>
<sequence>MLPRSTYFILRRMLRGYIGFVILILLPIAIITVNGFAVGDDFVDENGLSGMEMISVGIIIGFQLVGGFYTMEMIKEDLFSERRWRMLSLPYPIYIHAFSILISSVLFSVLNGSVMVLFTYLVFDVNWGNIGWVIFVLMLVSLVSQLVFLMAVTLIKRYKVAEFIGYAYVFLFMILSGYLFIPIPDMAIFDWINQYINPLALGETAIIYQMQGQEMSEVYLSTGMLLTISVLLTICIVLFGRRRLT</sequence>
<name>A0ABW3NFC5_9BACI</name>
<feature type="transmembrane region" description="Helical" evidence="5">
    <location>
        <begin position="163"/>
        <end position="181"/>
    </location>
</feature>
<evidence type="ECO:0000256" key="4">
    <source>
        <dbReference type="ARBA" id="ARBA00023136"/>
    </source>
</evidence>
<keyword evidence="3 5" id="KW-1133">Transmembrane helix</keyword>
<feature type="transmembrane region" description="Helical" evidence="5">
    <location>
        <begin position="129"/>
        <end position="151"/>
    </location>
</feature>